<dbReference type="InterPro" id="IPR025874">
    <property type="entry name" value="DZR"/>
</dbReference>
<evidence type="ECO:0000259" key="2">
    <source>
        <dbReference type="Pfam" id="PF12773"/>
    </source>
</evidence>
<feature type="region of interest" description="Disordered" evidence="1">
    <location>
        <begin position="10"/>
        <end position="76"/>
    </location>
</feature>
<evidence type="ECO:0000256" key="1">
    <source>
        <dbReference type="SAM" id="MobiDB-lite"/>
    </source>
</evidence>
<dbReference type="Proteomes" id="UP000808215">
    <property type="component" value="Unassembled WGS sequence"/>
</dbReference>
<dbReference type="Pfam" id="PF12773">
    <property type="entry name" value="DZR"/>
    <property type="match status" value="1"/>
</dbReference>
<evidence type="ECO:0000313" key="4">
    <source>
        <dbReference type="Proteomes" id="UP000808215"/>
    </source>
</evidence>
<evidence type="ECO:0000313" key="3">
    <source>
        <dbReference type="EMBL" id="MBJ9686324.1"/>
    </source>
</evidence>
<name>A0ABS1AQB1_BURVI</name>
<dbReference type="EMBL" id="JADVKH010000006">
    <property type="protein sequence ID" value="MBJ9686324.1"/>
    <property type="molecule type" value="Genomic_DNA"/>
</dbReference>
<organism evidence="3 4">
    <name type="scientific">Burkholderia vietnamiensis</name>
    <dbReference type="NCBI Taxonomy" id="60552"/>
    <lineage>
        <taxon>Bacteria</taxon>
        <taxon>Pseudomonadati</taxon>
        <taxon>Pseudomonadota</taxon>
        <taxon>Betaproteobacteria</taxon>
        <taxon>Burkholderiales</taxon>
        <taxon>Burkholderiaceae</taxon>
        <taxon>Burkholderia</taxon>
        <taxon>Burkholderia cepacia complex</taxon>
    </lineage>
</organism>
<proteinExistence type="predicted"/>
<feature type="compositionally biased region" description="Gly residues" evidence="1">
    <location>
        <begin position="10"/>
        <end position="35"/>
    </location>
</feature>
<sequence>MGLLKRVFGGWGGRHGGSHGSHGGGHGSGPQSGHGGGHHGERGRELYDAHDAHGRDRDRHDWGRQPPTGGRGVPGADLSLRQLVCAGCGALNAPAARFCAQCGVSQRGRACGRCQAALAADARFCPNCGTQAG</sequence>
<reference evidence="3 4" key="1">
    <citation type="submission" date="2020-11" db="EMBL/GenBank/DDBJ databases">
        <title>Enhanced detection system for hospital associated transmission using whole genome sequencing surveillance.</title>
        <authorList>
            <person name="Harrison L.H."/>
            <person name="Van Tyne D."/>
            <person name="Marsh J.W."/>
            <person name="Griffith M.P."/>
            <person name="Snyder D.J."/>
            <person name="Cooper V.S."/>
            <person name="Mustapha M."/>
        </authorList>
    </citation>
    <scope>NUCLEOTIDE SEQUENCE [LARGE SCALE GENOMIC DNA]</scope>
    <source>
        <strain evidence="3 4">BC00020</strain>
    </source>
</reference>
<comment type="caution">
    <text evidence="3">The sequence shown here is derived from an EMBL/GenBank/DDBJ whole genome shotgun (WGS) entry which is preliminary data.</text>
</comment>
<dbReference type="RefSeq" id="WP_081060044.1">
    <property type="nucleotide sequence ID" value="NZ_CADFFI010000017.1"/>
</dbReference>
<feature type="compositionally biased region" description="Basic and acidic residues" evidence="1">
    <location>
        <begin position="38"/>
        <end position="63"/>
    </location>
</feature>
<feature type="domain" description="DZANK-type" evidence="2">
    <location>
        <begin position="85"/>
        <end position="129"/>
    </location>
</feature>
<keyword evidence="4" id="KW-1185">Reference proteome</keyword>
<gene>
    <name evidence="3" type="ORF">I5589_04430</name>
</gene>
<accession>A0ABS1AQB1</accession>
<protein>
    <submittedName>
        <fullName evidence="3">Zinc ribbon domain-containing protein</fullName>
    </submittedName>
</protein>